<dbReference type="Proteomes" id="UP000634805">
    <property type="component" value="Unassembled WGS sequence"/>
</dbReference>
<dbReference type="EMBL" id="CAJHIS010000075">
    <property type="protein sequence ID" value="CAD6495159.1"/>
    <property type="molecule type" value="Genomic_DNA"/>
</dbReference>
<accession>A0A811THE2</accession>
<protein>
    <submittedName>
        <fullName evidence="1">Uncharacterized protein</fullName>
    </submittedName>
</protein>
<name>A0A811THE2_9EURY</name>
<organism evidence="1 2">
    <name type="scientific">Candidatus Argoarchaeum ethanivorans</name>
    <dbReference type="NCBI Taxonomy" id="2608793"/>
    <lineage>
        <taxon>Archaea</taxon>
        <taxon>Methanobacteriati</taxon>
        <taxon>Methanobacteriota</taxon>
        <taxon>Stenosarchaea group</taxon>
        <taxon>Methanomicrobia</taxon>
        <taxon>Methanosarcinales</taxon>
        <taxon>Methanosarcinales incertae sedis</taxon>
        <taxon>GOM Arc I cluster</taxon>
        <taxon>Candidatus Argoarchaeum</taxon>
    </lineage>
</organism>
<comment type="caution">
    <text evidence="1">The sequence shown here is derived from an EMBL/GenBank/DDBJ whole genome shotgun (WGS) entry which is preliminary data.</text>
</comment>
<dbReference type="InterPro" id="IPR045397">
    <property type="entry name" value="TumE-like"/>
</dbReference>
<dbReference type="AlphaFoldDB" id="A0A811THE2"/>
<evidence type="ECO:0000313" key="1">
    <source>
        <dbReference type="EMBL" id="CAD6495159.1"/>
    </source>
</evidence>
<reference evidence="1" key="1">
    <citation type="submission" date="2020-10" db="EMBL/GenBank/DDBJ databases">
        <authorList>
            <person name="Hahn C.J."/>
            <person name="Laso-Perez R."/>
            <person name="Vulcano F."/>
            <person name="Vaziourakis K.-M."/>
            <person name="Stokke R."/>
            <person name="Steen I.H."/>
            <person name="Teske A."/>
            <person name="Boetius A."/>
            <person name="Liebeke M."/>
            <person name="Amann R."/>
            <person name="Knittel K."/>
        </authorList>
    </citation>
    <scope>NUCLEOTIDE SEQUENCE</scope>
    <source>
        <strain evidence="1">Gfbio:e3339647-f889-4370-9287-4fb5cb688e4c:AG392D22_GoMArc1</strain>
    </source>
</reference>
<gene>
    <name evidence="1" type="ORF">EMLJLAPB_01251</name>
</gene>
<evidence type="ECO:0000313" key="2">
    <source>
        <dbReference type="Proteomes" id="UP000634805"/>
    </source>
</evidence>
<proteinExistence type="predicted"/>
<dbReference type="Pfam" id="PF20126">
    <property type="entry name" value="TumE"/>
    <property type="match status" value="1"/>
</dbReference>
<sequence>MCWRVPSGILSEAPIIYSDKVRLIFIDGSYMDIRYPCDTKYSFHWQRKNEIFRIDTAPHHRKLSTYPRHVHAGKEDCVVEDTVTRINNTIEENVRCVLEFVDKKLKNS</sequence>